<reference evidence="3 4" key="1">
    <citation type="journal article" date="2009" name="Science">
        <title>Green evolution and dynamic adaptations revealed by genomes of the marine picoeukaryotes Micromonas.</title>
        <authorList>
            <person name="Worden A.Z."/>
            <person name="Lee J.H."/>
            <person name="Mock T."/>
            <person name="Rouze P."/>
            <person name="Simmons M.P."/>
            <person name="Aerts A.L."/>
            <person name="Allen A.E."/>
            <person name="Cuvelier M.L."/>
            <person name="Derelle E."/>
            <person name="Everett M.V."/>
            <person name="Foulon E."/>
            <person name="Grimwood J."/>
            <person name="Gundlach H."/>
            <person name="Henrissat B."/>
            <person name="Napoli C."/>
            <person name="McDonald S.M."/>
            <person name="Parker M.S."/>
            <person name="Rombauts S."/>
            <person name="Salamov A."/>
            <person name="Von Dassow P."/>
            <person name="Badger J.H."/>
            <person name="Coutinho P.M."/>
            <person name="Demir E."/>
            <person name="Dubchak I."/>
            <person name="Gentemann C."/>
            <person name="Eikrem W."/>
            <person name="Gready J.E."/>
            <person name="John U."/>
            <person name="Lanier W."/>
            <person name="Lindquist E.A."/>
            <person name="Lucas S."/>
            <person name="Mayer K.F."/>
            <person name="Moreau H."/>
            <person name="Not F."/>
            <person name="Otillar R."/>
            <person name="Panaud O."/>
            <person name="Pangilinan J."/>
            <person name="Paulsen I."/>
            <person name="Piegu B."/>
            <person name="Poliakov A."/>
            <person name="Robbens S."/>
            <person name="Schmutz J."/>
            <person name="Toulza E."/>
            <person name="Wyss T."/>
            <person name="Zelensky A."/>
            <person name="Zhou K."/>
            <person name="Armbrust E.V."/>
            <person name="Bhattacharya D."/>
            <person name="Goodenough U.W."/>
            <person name="Van de Peer Y."/>
            <person name="Grigoriev I.V."/>
        </authorList>
    </citation>
    <scope>NUCLEOTIDE SEQUENCE [LARGE SCALE GENOMIC DNA]</scope>
    <source>
        <strain evidence="4">RCC299 / NOUM17</strain>
    </source>
</reference>
<feature type="signal peptide" evidence="2">
    <location>
        <begin position="1"/>
        <end position="29"/>
    </location>
</feature>
<feature type="compositionally biased region" description="Basic and acidic residues" evidence="1">
    <location>
        <begin position="219"/>
        <end position="228"/>
    </location>
</feature>
<keyword evidence="2" id="KW-0732">Signal</keyword>
<dbReference type="PANTHER" id="PTHR36357:SF1">
    <property type="entry name" value="OS03G0148300 PROTEIN"/>
    <property type="match status" value="1"/>
</dbReference>
<feature type="compositionally biased region" description="Basic residues" evidence="1">
    <location>
        <begin position="202"/>
        <end position="218"/>
    </location>
</feature>
<evidence type="ECO:0000256" key="1">
    <source>
        <dbReference type="SAM" id="MobiDB-lite"/>
    </source>
</evidence>
<dbReference type="OrthoDB" id="75833at2759"/>
<dbReference type="InParanoid" id="C1E4J6"/>
<dbReference type="EMBL" id="CP001325">
    <property type="protein sequence ID" value="ACO62732.1"/>
    <property type="molecule type" value="Genomic_DNA"/>
</dbReference>
<dbReference type="PROSITE" id="PS51257">
    <property type="entry name" value="PROKAR_LIPOPROTEIN"/>
    <property type="match status" value="1"/>
</dbReference>
<evidence type="ECO:0008006" key="5">
    <source>
        <dbReference type="Google" id="ProtNLM"/>
    </source>
</evidence>
<dbReference type="FunCoup" id="C1E4J6">
    <property type="interactions" value="2"/>
</dbReference>
<dbReference type="KEGG" id="mis:MICPUN_58062"/>
<evidence type="ECO:0000256" key="2">
    <source>
        <dbReference type="SAM" id="SignalP"/>
    </source>
</evidence>
<dbReference type="Proteomes" id="UP000002009">
    <property type="component" value="Chromosome 4"/>
</dbReference>
<name>C1E4J6_MICCC</name>
<dbReference type="PANTHER" id="PTHR36357">
    <property type="entry name" value="OS03G0148300 PROTEIN"/>
    <property type="match status" value="1"/>
</dbReference>
<proteinExistence type="predicted"/>
<dbReference type="GeneID" id="8243157"/>
<feature type="region of interest" description="Disordered" evidence="1">
    <location>
        <begin position="182"/>
        <end position="228"/>
    </location>
</feature>
<dbReference type="Pfam" id="PF10185">
    <property type="entry name" value="Mesd"/>
    <property type="match status" value="1"/>
</dbReference>
<dbReference type="eggNOG" id="ENOG502RXU7">
    <property type="taxonomic scope" value="Eukaryota"/>
</dbReference>
<dbReference type="Gene3D" id="3.30.70.260">
    <property type="match status" value="1"/>
</dbReference>
<protein>
    <recommendedName>
        <fullName evidence="5">Mesoderm development candidate 2</fullName>
    </recommendedName>
</protein>
<feature type="chain" id="PRO_5002908993" description="Mesoderm development candidate 2" evidence="2">
    <location>
        <begin position="30"/>
        <end position="228"/>
    </location>
</feature>
<evidence type="ECO:0000313" key="3">
    <source>
        <dbReference type="EMBL" id="ACO62732.1"/>
    </source>
</evidence>
<dbReference type="InterPro" id="IPR019330">
    <property type="entry name" value="MESD"/>
</dbReference>
<organism evidence="3 4">
    <name type="scientific">Micromonas commoda (strain RCC299 / NOUM17 / CCMP2709)</name>
    <name type="common">Picoplanktonic green alga</name>
    <dbReference type="NCBI Taxonomy" id="296587"/>
    <lineage>
        <taxon>Eukaryota</taxon>
        <taxon>Viridiplantae</taxon>
        <taxon>Chlorophyta</taxon>
        <taxon>Mamiellophyceae</taxon>
        <taxon>Mamiellales</taxon>
        <taxon>Mamiellaceae</taxon>
        <taxon>Micromonas</taxon>
    </lineage>
</organism>
<sequence>MPPFRARMSTLSVALICACLLVAPRCVEAKPKPRVPEKLDGVVDDEEDEEYKRWGMTKRQLAMEKEMEEGGPPGGGGFDLSSLTNGGGGLDAMAAASSGTQMTFVKLAPPADGSTRTKKDVDELSGKWATLLRSGGMSESLYAIDVDTVLITLPDGKYMSEVREFLWQQEEVENFEWNSQVWKKGESVPTPRKQSEDAMAPKRGKKRGKKGRGKKKRRANEDGGKVEL</sequence>
<gene>
    <name evidence="3" type="ORF">MICPUN_58062</name>
</gene>
<dbReference type="RefSeq" id="XP_002501474.1">
    <property type="nucleotide sequence ID" value="XM_002501428.1"/>
</dbReference>
<dbReference type="AlphaFoldDB" id="C1E4J6"/>
<accession>C1E4J6</accession>
<dbReference type="GO" id="GO:0006457">
    <property type="term" value="P:protein folding"/>
    <property type="evidence" value="ECO:0007669"/>
    <property type="project" value="InterPro"/>
</dbReference>
<evidence type="ECO:0000313" key="4">
    <source>
        <dbReference type="Proteomes" id="UP000002009"/>
    </source>
</evidence>
<keyword evidence="4" id="KW-1185">Reference proteome</keyword>